<dbReference type="PROSITE" id="PS52034">
    <property type="entry name" value="PEPTIDASE_M32"/>
    <property type="match status" value="1"/>
</dbReference>
<feature type="binding site" evidence="2">
    <location>
        <position position="262"/>
    </location>
    <ligand>
        <name>Zn(2+)</name>
        <dbReference type="ChEBI" id="CHEBI:29105"/>
        <note>catalytic</note>
    </ligand>
</feature>
<name>A0A3N1L8U5_9PROT</name>
<dbReference type="PRINTS" id="PR00998">
    <property type="entry name" value="CRBOXYPTASET"/>
</dbReference>
<accession>A0A3N1L8U5</accession>
<keyword evidence="5" id="KW-1185">Reference proteome</keyword>
<dbReference type="Pfam" id="PF02074">
    <property type="entry name" value="Peptidase_M32"/>
    <property type="match status" value="1"/>
</dbReference>
<keyword evidence="1 4" id="KW-0121">Carboxypeptidase</keyword>
<comment type="cofactor">
    <cofactor evidence="2">
        <name>Zn(2+)</name>
        <dbReference type="ChEBI" id="CHEBI:29105"/>
    </cofactor>
    <text evidence="2">Binds 1 zinc ion per subunit.</text>
</comment>
<feature type="binding site" evidence="2">
    <location>
        <position position="292"/>
    </location>
    <ligand>
        <name>Zn(2+)</name>
        <dbReference type="ChEBI" id="CHEBI:29105"/>
        <note>catalytic</note>
    </ligand>
</feature>
<comment type="caution">
    <text evidence="4">The sequence shown here is derived from an EMBL/GenBank/DDBJ whole genome shotgun (WGS) entry which is preliminary data.</text>
</comment>
<dbReference type="AlphaFoldDB" id="A0A3N1L8U5"/>
<keyword evidence="2" id="KW-0862">Zinc</keyword>
<dbReference type="PIRSF" id="PIRSF006615">
    <property type="entry name" value="Zn_crbxpep_Taq"/>
    <property type="match status" value="1"/>
</dbReference>
<keyword evidence="1" id="KW-0378">Hydrolase</keyword>
<proteinExistence type="inferred from homology"/>
<dbReference type="Proteomes" id="UP000278222">
    <property type="component" value="Unassembled WGS sequence"/>
</dbReference>
<feature type="active site" description="Proton donor/acceptor" evidence="3">
    <location>
        <position position="263"/>
    </location>
</feature>
<dbReference type="PANTHER" id="PTHR34217">
    <property type="entry name" value="METAL-DEPENDENT CARBOXYPEPTIDASE"/>
    <property type="match status" value="1"/>
</dbReference>
<keyword evidence="1" id="KW-0482">Metalloprotease</keyword>
<dbReference type="InterPro" id="IPR001333">
    <property type="entry name" value="Peptidase_M32_Taq"/>
</dbReference>
<comment type="function">
    <text evidence="1">Broad specificity carboxypetidase that releases amino acids sequentially from the C-terminus, including neutral, aromatic, polar and basic residues.</text>
</comment>
<dbReference type="SUPFAM" id="SSF55486">
    <property type="entry name" value="Metalloproteases ('zincins'), catalytic domain"/>
    <property type="match status" value="1"/>
</dbReference>
<dbReference type="GO" id="GO:0006508">
    <property type="term" value="P:proteolysis"/>
    <property type="evidence" value="ECO:0007669"/>
    <property type="project" value="UniProtKB-UniRule"/>
</dbReference>
<keyword evidence="1" id="KW-0645">Protease</keyword>
<dbReference type="GO" id="GO:0004181">
    <property type="term" value="F:metallocarboxypeptidase activity"/>
    <property type="evidence" value="ECO:0007669"/>
    <property type="project" value="UniProtKB-UniRule"/>
</dbReference>
<keyword evidence="1 2" id="KW-0479">Metal-binding</keyword>
<dbReference type="OrthoDB" id="9772308at2"/>
<gene>
    <name evidence="4" type="ORF">EDC65_2976</name>
</gene>
<dbReference type="EC" id="3.4.17.19" evidence="1"/>
<dbReference type="RefSeq" id="WP_123690745.1">
    <property type="nucleotide sequence ID" value="NZ_AP019700.1"/>
</dbReference>
<dbReference type="GO" id="GO:0046872">
    <property type="term" value="F:metal ion binding"/>
    <property type="evidence" value="ECO:0007669"/>
    <property type="project" value="UniProtKB-KW"/>
</dbReference>
<dbReference type="PANTHER" id="PTHR34217:SF1">
    <property type="entry name" value="CARBOXYPEPTIDASE 1"/>
    <property type="match status" value="1"/>
</dbReference>
<protein>
    <recommendedName>
        <fullName evidence="1">Metal-dependent carboxypeptidase</fullName>
        <ecNumber evidence="1">3.4.17.19</ecNumber>
    </recommendedName>
</protein>
<evidence type="ECO:0000313" key="5">
    <source>
        <dbReference type="Proteomes" id="UP000278222"/>
    </source>
</evidence>
<evidence type="ECO:0000256" key="2">
    <source>
        <dbReference type="PIRSR" id="PIRSR006615-1"/>
    </source>
</evidence>
<organism evidence="4 5">
    <name type="scientific">Stella humosa</name>
    <dbReference type="NCBI Taxonomy" id="94"/>
    <lineage>
        <taxon>Bacteria</taxon>
        <taxon>Pseudomonadati</taxon>
        <taxon>Pseudomonadota</taxon>
        <taxon>Alphaproteobacteria</taxon>
        <taxon>Rhodospirillales</taxon>
        <taxon>Stellaceae</taxon>
        <taxon>Stella</taxon>
    </lineage>
</organism>
<dbReference type="EMBL" id="RJKX01000014">
    <property type="protein sequence ID" value="ROP91113.1"/>
    <property type="molecule type" value="Genomic_DNA"/>
</dbReference>
<comment type="similarity">
    <text evidence="1">Belongs to the peptidase M32 family.</text>
</comment>
<feature type="binding site" evidence="2">
    <location>
        <position position="266"/>
    </location>
    <ligand>
        <name>Zn(2+)</name>
        <dbReference type="ChEBI" id="CHEBI:29105"/>
        <note>catalytic</note>
    </ligand>
</feature>
<dbReference type="Gene3D" id="1.10.1370.30">
    <property type="match status" value="1"/>
</dbReference>
<comment type="catalytic activity">
    <reaction evidence="1">
        <text>Release of a C-terminal amino acid with broad specificity, except for -Pro.</text>
        <dbReference type="EC" id="3.4.17.19"/>
    </reaction>
</comment>
<sequence length="495" mass="53666">MNAQARLFDRIRRISILGEATGMLHWDAAAVMPDGGAPARAEQLATLRELSHAMLTATETADLLADAEAAETDPSALARIGLARRRWHRATAVPGDLVAALSRAGSRCETAWRQARADDDFATVLPFLAEVVARTRDEAAALGQALNLAPYDALLDGYEPGLTAADCTGVFDRLEAFLPDLLGQAIEVQATRPEPIPLEGPFPIADQAGLARRLMVALGFDFHHGRLDVSAHPFCGGIPDDVRITTRYDEADFLKALMGVLHETGHALYERGLPAALRHQPAGEARGMAVHESQSLIVEMQACRSREFTGWMAPLAQAAFGGAGPAWSPDNIRRLVTRVARGLIRVDANEIAYPLHVILRFRLERAILSGELALADLPAAWNDGMAASVGVRPDSDREGCLQDIHWYDGAFGYFPTYTFGALMAAQLFAAASAAVPALQDRLASGDFAPLQGWLATNVHAHGATLSWDEILRRATGRPLDVDLFRRHLERRYLGD</sequence>
<reference evidence="4 5" key="1">
    <citation type="submission" date="2018-11" db="EMBL/GenBank/DDBJ databases">
        <title>Genomic Encyclopedia of Type Strains, Phase IV (KMG-IV): sequencing the most valuable type-strain genomes for metagenomic binning, comparative biology and taxonomic classification.</title>
        <authorList>
            <person name="Goeker M."/>
        </authorList>
    </citation>
    <scope>NUCLEOTIDE SEQUENCE [LARGE SCALE GENOMIC DNA]</scope>
    <source>
        <strain evidence="4 5">DSM 5900</strain>
    </source>
</reference>
<evidence type="ECO:0000313" key="4">
    <source>
        <dbReference type="EMBL" id="ROP91113.1"/>
    </source>
</evidence>
<dbReference type="CDD" id="cd06460">
    <property type="entry name" value="M32_Taq"/>
    <property type="match status" value="1"/>
</dbReference>
<evidence type="ECO:0000256" key="3">
    <source>
        <dbReference type="PIRSR" id="PIRSR006615-2"/>
    </source>
</evidence>
<evidence type="ECO:0000256" key="1">
    <source>
        <dbReference type="PIRNR" id="PIRNR006615"/>
    </source>
</evidence>